<dbReference type="OrthoDB" id="5679878at2"/>
<dbReference type="SUPFAM" id="SSF53448">
    <property type="entry name" value="Nucleotide-diphospho-sugar transferases"/>
    <property type="match status" value="1"/>
</dbReference>
<reference evidence="1 2" key="1">
    <citation type="submission" date="2016-10" db="EMBL/GenBank/DDBJ databases">
        <title>Rodentibacter gen. nov. and new species.</title>
        <authorList>
            <person name="Christensen H."/>
        </authorList>
    </citation>
    <scope>NUCLEOTIDE SEQUENCE [LARGE SCALE GENOMIC DNA]</scope>
    <source>
        <strain evidence="1 2">Ac69</strain>
    </source>
</reference>
<dbReference type="InterPro" id="IPR029044">
    <property type="entry name" value="Nucleotide-diphossugar_trans"/>
</dbReference>
<evidence type="ECO:0008006" key="3">
    <source>
        <dbReference type="Google" id="ProtNLM"/>
    </source>
</evidence>
<keyword evidence="2" id="KW-1185">Reference proteome</keyword>
<dbReference type="Proteomes" id="UP000189437">
    <property type="component" value="Unassembled WGS sequence"/>
</dbReference>
<dbReference type="RefSeq" id="WP_077428263.1">
    <property type="nucleotide sequence ID" value="NZ_MLHH01000030.1"/>
</dbReference>
<name>A0A1V3I6H4_9PAST</name>
<evidence type="ECO:0000313" key="2">
    <source>
        <dbReference type="Proteomes" id="UP000189437"/>
    </source>
</evidence>
<protein>
    <recommendedName>
        <fullName evidence="3">Beta-1,4-N-acetylgalactosaminyltransferase</fullName>
    </recommendedName>
</protein>
<dbReference type="Pfam" id="PF06306">
    <property type="entry name" value="CgtA"/>
    <property type="match status" value="1"/>
</dbReference>
<dbReference type="InterPro" id="IPR010446">
    <property type="entry name" value="GalNAc_Trfase_b"/>
</dbReference>
<sequence length="304" mass="36069">MVKLISFFKISIFYILSELGVPIKLRVTEKMQKLYSKREPVKPYAFIRLHNEIKTVDIALKSILPALKGGVIGFHSCSDGTKEYILEFCKKYPQFIAIEYPYDVIPSGDKRYMNDNIEPYSRLDSYYNFVWSHLPKNEWIIKVDGDHIYDSDVLKELCKLPMRKKDCIILSRINLHCHNGECYIHEKYPVMEVGDHWILYNRDVKFKFYKGWINGCFSAYEILPLPSLKRKKILGICPNWHFPVVKNRRDDFNVEDWILLKDFNVNEYIRKNKLEGRIQSYLLDEKNILEAFSRFNLSGEKMLP</sequence>
<evidence type="ECO:0000313" key="1">
    <source>
        <dbReference type="EMBL" id="OOF35583.1"/>
    </source>
</evidence>
<gene>
    <name evidence="1" type="ORF">BKK48_09625</name>
</gene>
<proteinExistence type="predicted"/>
<dbReference type="STRING" id="1908258.BKK48_09625"/>
<comment type="caution">
    <text evidence="1">The sequence shown here is derived from an EMBL/GenBank/DDBJ whole genome shotgun (WGS) entry which is preliminary data.</text>
</comment>
<organism evidence="1 2">
    <name type="scientific">Rodentibacter heidelbergensis</name>
    <dbReference type="NCBI Taxonomy" id="1908258"/>
    <lineage>
        <taxon>Bacteria</taxon>
        <taxon>Pseudomonadati</taxon>
        <taxon>Pseudomonadota</taxon>
        <taxon>Gammaproteobacteria</taxon>
        <taxon>Pasteurellales</taxon>
        <taxon>Pasteurellaceae</taxon>
        <taxon>Rodentibacter</taxon>
    </lineage>
</organism>
<dbReference type="EMBL" id="MLHH01000030">
    <property type="protein sequence ID" value="OOF35583.1"/>
    <property type="molecule type" value="Genomic_DNA"/>
</dbReference>
<accession>A0A1V3I6H4</accession>
<dbReference type="AlphaFoldDB" id="A0A1V3I6H4"/>